<feature type="region of interest" description="Disordered" evidence="1">
    <location>
        <begin position="60"/>
        <end position="82"/>
    </location>
</feature>
<organism evidence="2 3">
    <name type="scientific">Dibothriocephalus latus</name>
    <name type="common">Fish tapeworm</name>
    <name type="synonym">Diphyllobothrium latum</name>
    <dbReference type="NCBI Taxonomy" id="60516"/>
    <lineage>
        <taxon>Eukaryota</taxon>
        <taxon>Metazoa</taxon>
        <taxon>Spiralia</taxon>
        <taxon>Lophotrochozoa</taxon>
        <taxon>Platyhelminthes</taxon>
        <taxon>Cestoda</taxon>
        <taxon>Eucestoda</taxon>
        <taxon>Diphyllobothriidea</taxon>
        <taxon>Diphyllobothriidae</taxon>
        <taxon>Dibothriocephalus</taxon>
    </lineage>
</organism>
<gene>
    <name evidence="2" type="ORF">DILT_LOCUS2663</name>
</gene>
<evidence type="ECO:0000313" key="2">
    <source>
        <dbReference type="EMBL" id="VDK75428.1"/>
    </source>
</evidence>
<dbReference type="OrthoDB" id="6302691at2759"/>
<dbReference type="AlphaFoldDB" id="A0A3P6U997"/>
<reference evidence="2 3" key="1">
    <citation type="submission" date="2018-11" db="EMBL/GenBank/DDBJ databases">
        <authorList>
            <consortium name="Pathogen Informatics"/>
        </authorList>
    </citation>
    <scope>NUCLEOTIDE SEQUENCE [LARGE SCALE GENOMIC DNA]</scope>
</reference>
<evidence type="ECO:0000256" key="1">
    <source>
        <dbReference type="SAM" id="MobiDB-lite"/>
    </source>
</evidence>
<proteinExistence type="predicted"/>
<evidence type="ECO:0000313" key="3">
    <source>
        <dbReference type="Proteomes" id="UP000281553"/>
    </source>
</evidence>
<keyword evidence="3" id="KW-1185">Reference proteome</keyword>
<protein>
    <submittedName>
        <fullName evidence="2">Uncharacterized protein</fullName>
    </submittedName>
</protein>
<feature type="compositionally biased region" description="Basic residues" evidence="1">
    <location>
        <begin position="73"/>
        <end position="82"/>
    </location>
</feature>
<sequence>MASEKNVSQVFALVRFRYCDYSLGGCRPSYIPDLAVLNDVTDGTSPFVMLGGSGDGDFHSVSSPAPETEYRKSKGHFHALTD</sequence>
<accession>A0A3P6U997</accession>
<dbReference type="Proteomes" id="UP000281553">
    <property type="component" value="Unassembled WGS sequence"/>
</dbReference>
<dbReference type="EMBL" id="UYRU01042432">
    <property type="protein sequence ID" value="VDK75428.1"/>
    <property type="molecule type" value="Genomic_DNA"/>
</dbReference>
<name>A0A3P6U997_DIBLA</name>